<name>A0A0E0JT62_ORYPU</name>
<reference evidence="1" key="1">
    <citation type="submission" date="2015-04" db="UniProtKB">
        <authorList>
            <consortium name="EnsemblPlants"/>
        </authorList>
    </citation>
    <scope>IDENTIFICATION</scope>
</reference>
<reference evidence="1" key="2">
    <citation type="submission" date="2018-05" db="EMBL/GenBank/DDBJ databases">
        <title>OpunRS2 (Oryza punctata Reference Sequence Version 2).</title>
        <authorList>
            <person name="Zhang J."/>
            <person name="Kudrna D."/>
            <person name="Lee S."/>
            <person name="Talag J."/>
            <person name="Welchert J."/>
            <person name="Wing R.A."/>
        </authorList>
    </citation>
    <scope>NUCLEOTIDE SEQUENCE [LARGE SCALE GENOMIC DNA]</scope>
</reference>
<dbReference type="Gramene" id="OPUNC01G41690.3">
    <property type="protein sequence ID" value="OPUNC01G41690.3"/>
    <property type="gene ID" value="OPUNC01G41690"/>
</dbReference>
<dbReference type="AlphaFoldDB" id="A0A0E0JT62"/>
<organism evidence="1">
    <name type="scientific">Oryza punctata</name>
    <name type="common">Red rice</name>
    <dbReference type="NCBI Taxonomy" id="4537"/>
    <lineage>
        <taxon>Eukaryota</taxon>
        <taxon>Viridiplantae</taxon>
        <taxon>Streptophyta</taxon>
        <taxon>Embryophyta</taxon>
        <taxon>Tracheophyta</taxon>
        <taxon>Spermatophyta</taxon>
        <taxon>Magnoliopsida</taxon>
        <taxon>Liliopsida</taxon>
        <taxon>Poales</taxon>
        <taxon>Poaceae</taxon>
        <taxon>BOP clade</taxon>
        <taxon>Oryzoideae</taxon>
        <taxon>Oryzeae</taxon>
        <taxon>Oryzinae</taxon>
        <taxon>Oryza</taxon>
    </lineage>
</organism>
<evidence type="ECO:0000313" key="2">
    <source>
        <dbReference type="Proteomes" id="UP000026962"/>
    </source>
</evidence>
<dbReference type="Proteomes" id="UP000026962">
    <property type="component" value="Chromosome 1"/>
</dbReference>
<protein>
    <submittedName>
        <fullName evidence="1">Uncharacterized protein</fullName>
    </submittedName>
</protein>
<dbReference type="EnsemblPlants" id="OPUNC01G41690.3">
    <property type="protein sequence ID" value="OPUNC01G41690.3"/>
    <property type="gene ID" value="OPUNC01G41690"/>
</dbReference>
<dbReference type="HOGENOM" id="CLU_2816854_0_0_1"/>
<proteinExistence type="predicted"/>
<accession>A0A0E0JT62</accession>
<keyword evidence="2" id="KW-1185">Reference proteome</keyword>
<evidence type="ECO:0000313" key="1">
    <source>
        <dbReference type="EnsemblPlants" id="OPUNC01G41690.3"/>
    </source>
</evidence>
<sequence>MAAAEEFPVAGQPRSDDAIALTSHRIAQVLRGTIVPGRRLGWEEDDDDDGAWICNRNAFHSSASRDN</sequence>